<dbReference type="Proteomes" id="UP000596074">
    <property type="component" value="Chromosome"/>
</dbReference>
<dbReference type="AlphaFoldDB" id="A0A9X7UVC4"/>
<feature type="chain" id="PRO_5040857469" description="Lipoprotein" evidence="1">
    <location>
        <begin position="23"/>
        <end position="334"/>
    </location>
</feature>
<evidence type="ECO:0008006" key="4">
    <source>
        <dbReference type="Google" id="ProtNLM"/>
    </source>
</evidence>
<sequence length="334" mass="34406">MMNTTHSLTAAVLLSLLLSACGGGGGGSSSSAGYEVIRYSGAEGAAEISEENQEALAAGAGEVVALAIDAEGSEDALSDVPIGIQIQDGNTQAEWARQAVERVLSSGLVDLPVAASSSMEGDCGGSASISGSGTEANSSSVINYNNYCTSFGEDEGNIRFNGKVTVAVATVGERMTTTIRYENFRMTAAGESFSLSGVITTVTDGFVLTESSWNYTMTVDGVTSSWAGSAVCDAEYNCEYRSQYEGSDGTVYQVADLDVSEGIDGEYSVEATFYHPDYGYVSLTASDIVLCADGSIGGGVIVLTDDENTLTITFNGCGSEPVIELDGVAIIIEG</sequence>
<dbReference type="RefSeq" id="WP_228346100.1">
    <property type="nucleotide sequence ID" value="NZ_CP046056.1"/>
</dbReference>
<dbReference type="KEGG" id="vcw:GJQ55_03310"/>
<protein>
    <recommendedName>
        <fullName evidence="4">Lipoprotein</fullName>
    </recommendedName>
</protein>
<name>A0A9X7UVC4_9GAMM</name>
<keyword evidence="3" id="KW-1185">Reference proteome</keyword>
<reference evidence="2 3" key="1">
    <citation type="submission" date="2019-11" db="EMBL/GenBank/DDBJ databases">
        <title>Venatorbacter sp. nov. a predator of Campylobacter and other Gram-negative bacteria.</title>
        <authorList>
            <person name="Saeedi A."/>
            <person name="Cummings N.J."/>
            <person name="Connerton I.F."/>
            <person name="Connerton P.L."/>
        </authorList>
    </citation>
    <scope>NUCLEOTIDE SEQUENCE [LARGE SCALE GENOMIC DNA]</scope>
    <source>
        <strain evidence="2">XL5</strain>
    </source>
</reference>
<evidence type="ECO:0000256" key="1">
    <source>
        <dbReference type="SAM" id="SignalP"/>
    </source>
</evidence>
<keyword evidence="1" id="KW-0732">Signal</keyword>
<organism evidence="2 3">
    <name type="scientific">Venatoribacter cucullus</name>
    <dbReference type="NCBI Taxonomy" id="2661630"/>
    <lineage>
        <taxon>Bacteria</taxon>
        <taxon>Pseudomonadati</taxon>
        <taxon>Pseudomonadota</taxon>
        <taxon>Gammaproteobacteria</taxon>
        <taxon>Oceanospirillales</taxon>
        <taxon>Oceanospirillaceae</taxon>
        <taxon>Venatoribacter</taxon>
    </lineage>
</organism>
<dbReference type="EMBL" id="CP046056">
    <property type="protein sequence ID" value="QQD23570.1"/>
    <property type="molecule type" value="Genomic_DNA"/>
</dbReference>
<evidence type="ECO:0000313" key="2">
    <source>
        <dbReference type="EMBL" id="QQD23570.1"/>
    </source>
</evidence>
<evidence type="ECO:0000313" key="3">
    <source>
        <dbReference type="Proteomes" id="UP000596074"/>
    </source>
</evidence>
<accession>A0A9X7UVC4</accession>
<gene>
    <name evidence="2" type="ORF">GJQ55_03310</name>
</gene>
<proteinExistence type="predicted"/>
<feature type="signal peptide" evidence="1">
    <location>
        <begin position="1"/>
        <end position="22"/>
    </location>
</feature>